<dbReference type="InterPro" id="IPR000600">
    <property type="entry name" value="ROK"/>
</dbReference>
<dbReference type="PANTHER" id="PTHR18964">
    <property type="entry name" value="ROK (REPRESSOR, ORF, KINASE) FAMILY"/>
    <property type="match status" value="1"/>
</dbReference>
<evidence type="ECO:0000313" key="3">
    <source>
        <dbReference type="Proteomes" id="UP001259347"/>
    </source>
</evidence>
<protein>
    <submittedName>
        <fullName evidence="2">NBD/HSP70 family sugar kinase</fullName>
    </submittedName>
</protein>
<dbReference type="GO" id="GO:0016301">
    <property type="term" value="F:kinase activity"/>
    <property type="evidence" value="ECO:0007669"/>
    <property type="project" value="UniProtKB-KW"/>
</dbReference>
<dbReference type="InterPro" id="IPR036388">
    <property type="entry name" value="WH-like_DNA-bd_sf"/>
</dbReference>
<gene>
    <name evidence="2" type="ORF">J2Y69_001677</name>
</gene>
<sequence length="403" mass="41379">MSGTGTPSITARSAVHLRAAGSATVTEIAHTLELSRTSVENAMGALVESGLIVEAPTASAGRAGRPARRYAFHADAGHVVGVDVGVASVRVLVSDLAGRVRTQRRFEGIVAGSDGAATLGAVVADIRATLADADVPSSRIRAIGVSLPGIVDDAGRVIASVVIPEWSGVDIGAQLRQAFDCPVSVDNGVRLAAVAEHHLGVAQLVDDVVYLSVGNRIAMGLILGGRPRRGVHNAAGDIGRLAFRGLDAETGQIPWRTAADAAEVFALVESGDADARRELDAFVDELAHGIATLVMTVDPAMVVIGGGLSGAHGRLLDPLRAALPRHIRLPFDVPLVEARLGADAAAHGALVLAFRRHADAVYGVEGMPVPTVTPLPPGERGAQTDTIVVPKAARGAGTEEETT</sequence>
<dbReference type="CDD" id="cd23763">
    <property type="entry name" value="ASKHA_ATPase_ROK"/>
    <property type="match status" value="1"/>
</dbReference>
<proteinExistence type="inferred from homology"/>
<dbReference type="InterPro" id="IPR036390">
    <property type="entry name" value="WH_DNA-bd_sf"/>
</dbReference>
<comment type="similarity">
    <text evidence="1">Belongs to the ROK (NagC/XylR) family.</text>
</comment>
<name>A0ABU1SCX1_9MICO</name>
<dbReference type="Gene3D" id="3.30.420.40">
    <property type="match status" value="4"/>
</dbReference>
<dbReference type="Gene3D" id="1.10.10.10">
    <property type="entry name" value="Winged helix-like DNA-binding domain superfamily/Winged helix DNA-binding domain"/>
    <property type="match status" value="1"/>
</dbReference>
<dbReference type="SUPFAM" id="SSF53067">
    <property type="entry name" value="Actin-like ATPase domain"/>
    <property type="match status" value="1"/>
</dbReference>
<organism evidence="2 3">
    <name type="scientific">Microbacterium resistens</name>
    <dbReference type="NCBI Taxonomy" id="156977"/>
    <lineage>
        <taxon>Bacteria</taxon>
        <taxon>Bacillati</taxon>
        <taxon>Actinomycetota</taxon>
        <taxon>Actinomycetes</taxon>
        <taxon>Micrococcales</taxon>
        <taxon>Microbacteriaceae</taxon>
        <taxon>Microbacterium</taxon>
    </lineage>
</organism>
<comment type="caution">
    <text evidence="2">The sequence shown here is derived from an EMBL/GenBank/DDBJ whole genome shotgun (WGS) entry which is preliminary data.</text>
</comment>
<dbReference type="EMBL" id="JAVDUM010000006">
    <property type="protein sequence ID" value="MDR6867078.1"/>
    <property type="molecule type" value="Genomic_DNA"/>
</dbReference>
<dbReference type="PANTHER" id="PTHR18964:SF149">
    <property type="entry name" value="BIFUNCTIONAL UDP-N-ACETYLGLUCOSAMINE 2-EPIMERASE_N-ACETYLMANNOSAMINE KINASE"/>
    <property type="match status" value="1"/>
</dbReference>
<dbReference type="Pfam" id="PF00480">
    <property type="entry name" value="ROK"/>
    <property type="match status" value="2"/>
</dbReference>
<reference evidence="2 3" key="1">
    <citation type="submission" date="2023-07" db="EMBL/GenBank/DDBJ databases">
        <title>Sorghum-associated microbial communities from plants grown in Nebraska, USA.</title>
        <authorList>
            <person name="Schachtman D."/>
        </authorList>
    </citation>
    <scope>NUCLEOTIDE SEQUENCE [LARGE SCALE GENOMIC DNA]</scope>
    <source>
        <strain evidence="2 3">2980</strain>
    </source>
</reference>
<keyword evidence="2" id="KW-0808">Transferase</keyword>
<dbReference type="InterPro" id="IPR043129">
    <property type="entry name" value="ATPase_NBD"/>
</dbReference>
<dbReference type="RefSeq" id="WP_310019499.1">
    <property type="nucleotide sequence ID" value="NZ_JAVDUM010000006.1"/>
</dbReference>
<keyword evidence="3" id="KW-1185">Reference proteome</keyword>
<evidence type="ECO:0000313" key="2">
    <source>
        <dbReference type="EMBL" id="MDR6867078.1"/>
    </source>
</evidence>
<evidence type="ECO:0000256" key="1">
    <source>
        <dbReference type="ARBA" id="ARBA00006479"/>
    </source>
</evidence>
<dbReference type="SUPFAM" id="SSF46785">
    <property type="entry name" value="Winged helix' DNA-binding domain"/>
    <property type="match status" value="1"/>
</dbReference>
<dbReference type="Proteomes" id="UP001259347">
    <property type="component" value="Unassembled WGS sequence"/>
</dbReference>
<keyword evidence="2" id="KW-0418">Kinase</keyword>
<accession>A0ABU1SCX1</accession>